<sequence>MIYYLKWRTARTNGVLTLGHKVVGRKGHVVRRRILWDVTNQGDDIPRSVQAVQARHAIHRWVARRDVAIGWLRGGGKQGKAKGSGKKKGGKRVKQPGATSYVLRVSDFVPMAQAIATAEEQVMVPVALTKLFNRAIRTRRKVANWFKLKDDADQESNSRHHYFITVLEDAFKVLRPFTSRGPQPARSGAQADASASIPFENRFANLTVEEAAEFADEFESSEAGLPEVAKVVLEQDETDLEEELRLAISLLLQELGNMGTVVRGNWQKYRNGDIDLIVAAMVTDTAIQLAQKAEAEFDLVVPRSTKYPSLTFPVGKLLPSRYVRDLFSHNSRYIASIFAVQMLLDSQDVLGDKCGSPCFELTLHLNNLIRRFNQVAKSDGPFLPDKIKENAYTDYSGFYESLIDVQNWVLDKGFEVQFTKLARNPRVASHPLLKKLRTDEDYKNYVLAKNPLLCGMMKYDLYLRYHVAGLRHEYRSLSICMMSHVYITGLLQNNSSNPVWPDMEQVIYAQDPEWLFVGGLPKTLKEAATKFHIVCGSPATNKARDVAIRNMKMNVHKLRDFRETRVFAEGVYLPDSADRVRTDALIKRLLEAMRGVYPRSRLAKHFVSTQNPEAIFSSEKLFREKLLTPEVILENFAIWLQADMTDLYFDCDPRFPRFLDMAYELIMDAIDAETEQDRNQAEGDCCILTVAAYHQAAAKVFSNPGPLHISTLYKNWLVNKWKPRWDTYKTDAGTYGQQGKEGLRRMMHDQMFQSLGRDNGGVGAAGPTKLMQQSTRDIVAPYLDHIIGSMEKFNLVPETLCKARAVRIRHR</sequence>
<name>A0A6A5ZU39_9PLEO</name>
<evidence type="ECO:0000313" key="3">
    <source>
        <dbReference type="EMBL" id="KAF2123222.1"/>
    </source>
</evidence>
<feature type="region of interest" description="Disordered" evidence="1">
    <location>
        <begin position="74"/>
        <end position="95"/>
    </location>
</feature>
<evidence type="ECO:0000256" key="1">
    <source>
        <dbReference type="SAM" id="MobiDB-lite"/>
    </source>
</evidence>
<evidence type="ECO:0000259" key="2">
    <source>
        <dbReference type="Pfam" id="PF20253"/>
    </source>
</evidence>
<dbReference type="EMBL" id="ML977310">
    <property type="protein sequence ID" value="KAF2123222.1"/>
    <property type="molecule type" value="Genomic_DNA"/>
</dbReference>
<dbReference type="PANTHER" id="PTHR38795:SF1">
    <property type="entry name" value="DUF6604 DOMAIN-CONTAINING PROTEIN"/>
    <property type="match status" value="1"/>
</dbReference>
<dbReference type="AlphaFoldDB" id="A0A6A5ZU39"/>
<dbReference type="Proteomes" id="UP000799770">
    <property type="component" value="Unassembled WGS sequence"/>
</dbReference>
<protein>
    <recommendedName>
        <fullName evidence="2">DUF6604 domain-containing protein</fullName>
    </recommendedName>
</protein>
<feature type="compositionally biased region" description="Basic residues" evidence="1">
    <location>
        <begin position="79"/>
        <end position="94"/>
    </location>
</feature>
<dbReference type="OrthoDB" id="5238236at2759"/>
<proteinExistence type="predicted"/>
<dbReference type="Pfam" id="PF20253">
    <property type="entry name" value="DUF6604"/>
    <property type="match status" value="1"/>
</dbReference>
<accession>A0A6A5ZU39</accession>
<evidence type="ECO:0000313" key="4">
    <source>
        <dbReference type="Proteomes" id="UP000799770"/>
    </source>
</evidence>
<reference evidence="3" key="1">
    <citation type="journal article" date="2020" name="Stud. Mycol.">
        <title>101 Dothideomycetes genomes: a test case for predicting lifestyles and emergence of pathogens.</title>
        <authorList>
            <person name="Haridas S."/>
            <person name="Albert R."/>
            <person name="Binder M."/>
            <person name="Bloem J."/>
            <person name="Labutti K."/>
            <person name="Salamov A."/>
            <person name="Andreopoulos B."/>
            <person name="Baker S."/>
            <person name="Barry K."/>
            <person name="Bills G."/>
            <person name="Bluhm B."/>
            <person name="Cannon C."/>
            <person name="Castanera R."/>
            <person name="Culley D."/>
            <person name="Daum C."/>
            <person name="Ezra D."/>
            <person name="Gonzalez J."/>
            <person name="Henrissat B."/>
            <person name="Kuo A."/>
            <person name="Liang C."/>
            <person name="Lipzen A."/>
            <person name="Lutzoni F."/>
            <person name="Magnuson J."/>
            <person name="Mondo S."/>
            <person name="Nolan M."/>
            <person name="Ohm R."/>
            <person name="Pangilinan J."/>
            <person name="Park H.-J."/>
            <person name="Ramirez L."/>
            <person name="Alfaro M."/>
            <person name="Sun H."/>
            <person name="Tritt A."/>
            <person name="Yoshinaga Y."/>
            <person name="Zwiers L.-H."/>
            <person name="Turgeon B."/>
            <person name="Goodwin S."/>
            <person name="Spatafora J."/>
            <person name="Crous P."/>
            <person name="Grigoriev I."/>
        </authorList>
    </citation>
    <scope>NUCLEOTIDE SEQUENCE</scope>
    <source>
        <strain evidence="3">CBS 627.86</strain>
    </source>
</reference>
<gene>
    <name evidence="3" type="ORF">BDV96DRAFT_593660</name>
</gene>
<organism evidence="3 4">
    <name type="scientific">Lophiotrema nucula</name>
    <dbReference type="NCBI Taxonomy" id="690887"/>
    <lineage>
        <taxon>Eukaryota</taxon>
        <taxon>Fungi</taxon>
        <taxon>Dikarya</taxon>
        <taxon>Ascomycota</taxon>
        <taxon>Pezizomycotina</taxon>
        <taxon>Dothideomycetes</taxon>
        <taxon>Pleosporomycetidae</taxon>
        <taxon>Pleosporales</taxon>
        <taxon>Lophiotremataceae</taxon>
        <taxon>Lophiotrema</taxon>
    </lineage>
</organism>
<feature type="domain" description="DUF6604" evidence="2">
    <location>
        <begin position="58"/>
        <end position="297"/>
    </location>
</feature>
<dbReference type="InterPro" id="IPR046539">
    <property type="entry name" value="DUF6604"/>
</dbReference>
<keyword evidence="4" id="KW-1185">Reference proteome</keyword>
<dbReference type="PANTHER" id="PTHR38795">
    <property type="entry name" value="DUF6604 DOMAIN-CONTAINING PROTEIN"/>
    <property type="match status" value="1"/>
</dbReference>